<name>A0A383DTP7_9ZZZZ</name>
<gene>
    <name evidence="1" type="ORF">METZ01_LOCUS500725</name>
</gene>
<evidence type="ECO:0000313" key="1">
    <source>
        <dbReference type="EMBL" id="SVE47871.1"/>
    </source>
</evidence>
<protein>
    <submittedName>
        <fullName evidence="1">Uncharacterized protein</fullName>
    </submittedName>
</protein>
<dbReference type="EMBL" id="UINC01220105">
    <property type="protein sequence ID" value="SVE47871.1"/>
    <property type="molecule type" value="Genomic_DNA"/>
</dbReference>
<sequence>MDALTDGSYVQKRLIDNGPMPISRDELKGLFSDAMSYW</sequence>
<dbReference type="AlphaFoldDB" id="A0A383DTP7"/>
<reference evidence="1" key="1">
    <citation type="submission" date="2018-05" db="EMBL/GenBank/DDBJ databases">
        <authorList>
            <person name="Lanie J.A."/>
            <person name="Ng W.-L."/>
            <person name="Kazmierczak K.M."/>
            <person name="Andrzejewski T.M."/>
            <person name="Davidsen T.M."/>
            <person name="Wayne K.J."/>
            <person name="Tettelin H."/>
            <person name="Glass J.I."/>
            <person name="Rusch D."/>
            <person name="Podicherti R."/>
            <person name="Tsui H.-C.T."/>
            <person name="Winkler M.E."/>
        </authorList>
    </citation>
    <scope>NUCLEOTIDE SEQUENCE</scope>
</reference>
<organism evidence="1">
    <name type="scientific">marine metagenome</name>
    <dbReference type="NCBI Taxonomy" id="408172"/>
    <lineage>
        <taxon>unclassified sequences</taxon>
        <taxon>metagenomes</taxon>
        <taxon>ecological metagenomes</taxon>
    </lineage>
</organism>
<accession>A0A383DTP7</accession>
<proteinExistence type="predicted"/>